<organism evidence="4 5">
    <name type="scientific">Effrenium voratum</name>
    <dbReference type="NCBI Taxonomy" id="2562239"/>
    <lineage>
        <taxon>Eukaryota</taxon>
        <taxon>Sar</taxon>
        <taxon>Alveolata</taxon>
        <taxon>Dinophyceae</taxon>
        <taxon>Suessiales</taxon>
        <taxon>Symbiodiniaceae</taxon>
        <taxon>Effrenium</taxon>
    </lineage>
</organism>
<dbReference type="EMBL" id="CAUJNA010000120">
    <property type="protein sequence ID" value="CAJ1372197.1"/>
    <property type="molecule type" value="Genomic_DNA"/>
</dbReference>
<comment type="similarity">
    <text evidence="1">Belongs to the SH3BP5 family.</text>
</comment>
<evidence type="ECO:0000256" key="2">
    <source>
        <dbReference type="ARBA" id="ARBA00023054"/>
    </source>
</evidence>
<proteinExistence type="inferred from homology"/>
<evidence type="ECO:0000313" key="5">
    <source>
        <dbReference type="Proteomes" id="UP001178507"/>
    </source>
</evidence>
<evidence type="ECO:0000256" key="1">
    <source>
        <dbReference type="ARBA" id="ARBA00007796"/>
    </source>
</evidence>
<keyword evidence="5" id="KW-1185">Reference proteome</keyword>
<gene>
    <name evidence="4" type="ORF">EVOR1521_LOCUS2328</name>
</gene>
<comment type="caution">
    <text evidence="4">The sequence shown here is derived from an EMBL/GenBank/DDBJ whole genome shotgun (WGS) entry which is preliminary data.</text>
</comment>
<name>A0AA36MM43_9DINO</name>
<feature type="coiled-coil region" evidence="3">
    <location>
        <begin position="21"/>
        <end position="55"/>
    </location>
</feature>
<dbReference type="AlphaFoldDB" id="A0AA36MM43"/>
<accession>A0AA36MM43</accession>
<dbReference type="Proteomes" id="UP001178507">
    <property type="component" value="Unassembled WGS sequence"/>
</dbReference>
<dbReference type="SUPFAM" id="SSF58104">
    <property type="entry name" value="Methyl-accepting chemotaxis protein (MCP) signaling domain"/>
    <property type="match status" value="1"/>
</dbReference>
<evidence type="ECO:0000256" key="3">
    <source>
        <dbReference type="SAM" id="Coils"/>
    </source>
</evidence>
<dbReference type="InterPro" id="IPR007940">
    <property type="entry name" value="SH3BP5"/>
</dbReference>
<protein>
    <submittedName>
        <fullName evidence="4">Uncharacterized protein</fullName>
    </submittedName>
</protein>
<evidence type="ECO:0000313" key="4">
    <source>
        <dbReference type="EMBL" id="CAJ1372197.1"/>
    </source>
</evidence>
<keyword evidence="2 3" id="KW-0175">Coiled coil</keyword>
<reference evidence="4" key="1">
    <citation type="submission" date="2023-08" db="EMBL/GenBank/DDBJ databases">
        <authorList>
            <person name="Chen Y."/>
            <person name="Shah S."/>
            <person name="Dougan E. K."/>
            <person name="Thang M."/>
            <person name="Chan C."/>
        </authorList>
    </citation>
    <scope>NUCLEOTIDE SEQUENCE</scope>
</reference>
<dbReference type="GO" id="GO:0035556">
    <property type="term" value="P:intracellular signal transduction"/>
    <property type="evidence" value="ECO:0007669"/>
    <property type="project" value="InterPro"/>
</dbReference>
<dbReference type="Pfam" id="PF05276">
    <property type="entry name" value="SH3BP5"/>
    <property type="match status" value="1"/>
</dbReference>
<sequence length="172" mass="19269">MELAAKEAELTKEVPNLLETMNRTSEEVNLFERKASEAQERYKKLLEQWSRLYEELRSHYGQNFERVKPYFEASAAFRSASERVQVVVREFSAAASQYSQAKAELRNIERMLAYGAHKADAAVESAAASPKFQVRITCLAQLSASFGLPSCERFSSLPQAGRELVGSGPGRV</sequence>